<proteinExistence type="predicted"/>
<gene>
    <name evidence="1" type="ORF">H7C18_19760</name>
</gene>
<dbReference type="RefSeq" id="WP_185130811.1">
    <property type="nucleotide sequence ID" value="NZ_JACJVO010000024.1"/>
</dbReference>
<accession>A0A7X0SNI7</accession>
<keyword evidence="2" id="KW-1185">Reference proteome</keyword>
<dbReference type="EMBL" id="JACJVO010000024">
    <property type="protein sequence ID" value="MBB6733159.1"/>
    <property type="molecule type" value="Genomic_DNA"/>
</dbReference>
<reference evidence="1 2" key="1">
    <citation type="submission" date="2020-08" db="EMBL/GenBank/DDBJ databases">
        <title>Cohnella phylogeny.</title>
        <authorList>
            <person name="Dunlap C."/>
        </authorList>
    </citation>
    <scope>NUCLEOTIDE SEQUENCE [LARGE SCALE GENOMIC DNA]</scope>
    <source>
        <strain evidence="1 2">CBP 2801</strain>
    </source>
</reference>
<evidence type="ECO:0000313" key="2">
    <source>
        <dbReference type="Proteomes" id="UP000564644"/>
    </source>
</evidence>
<dbReference type="Proteomes" id="UP000564644">
    <property type="component" value="Unassembled WGS sequence"/>
</dbReference>
<sequence>MGTRLLSESLIRKRFPHLRYVRVHTGGKHTATIYAWNEELRLEDADRTALRKFAASELVPYVCFKVREYSMIRLESVPEVGEVPDLIRQAAMNRSLDLPGIVAVMSGMFAGGRISFHEYDPWTGTIYLDVRTPSPLITVEKELIGRYLYELMPLGATFEVDYG</sequence>
<protein>
    <submittedName>
        <fullName evidence="1">Uncharacterized protein</fullName>
    </submittedName>
</protein>
<dbReference type="AlphaFoldDB" id="A0A7X0SNI7"/>
<organism evidence="1 2">
    <name type="scientific">Cohnella zeiphila</name>
    <dbReference type="NCBI Taxonomy" id="2761120"/>
    <lineage>
        <taxon>Bacteria</taxon>
        <taxon>Bacillati</taxon>
        <taxon>Bacillota</taxon>
        <taxon>Bacilli</taxon>
        <taxon>Bacillales</taxon>
        <taxon>Paenibacillaceae</taxon>
        <taxon>Cohnella</taxon>
    </lineage>
</organism>
<evidence type="ECO:0000313" key="1">
    <source>
        <dbReference type="EMBL" id="MBB6733159.1"/>
    </source>
</evidence>
<comment type="caution">
    <text evidence="1">The sequence shown here is derived from an EMBL/GenBank/DDBJ whole genome shotgun (WGS) entry which is preliminary data.</text>
</comment>
<name>A0A7X0SNI7_9BACL</name>